<feature type="non-terminal residue" evidence="1">
    <location>
        <position position="63"/>
    </location>
</feature>
<accession>A0AAV1RNQ1</accession>
<proteinExistence type="predicted"/>
<gene>
    <name evidence="1" type="ORF">DCAF_LOCUS13344</name>
</gene>
<evidence type="ECO:0000313" key="2">
    <source>
        <dbReference type="Proteomes" id="UP001314170"/>
    </source>
</evidence>
<name>A0AAV1RNQ1_9ROSI</name>
<evidence type="ECO:0000313" key="1">
    <source>
        <dbReference type="EMBL" id="CAK7338299.1"/>
    </source>
</evidence>
<protein>
    <submittedName>
        <fullName evidence="1">Uncharacterized protein</fullName>
    </submittedName>
</protein>
<comment type="caution">
    <text evidence="1">The sequence shown here is derived from an EMBL/GenBank/DDBJ whole genome shotgun (WGS) entry which is preliminary data.</text>
</comment>
<feature type="non-terminal residue" evidence="1">
    <location>
        <position position="1"/>
    </location>
</feature>
<keyword evidence="2" id="KW-1185">Reference proteome</keyword>
<dbReference type="EMBL" id="CAWUPB010001116">
    <property type="protein sequence ID" value="CAK7338299.1"/>
    <property type="molecule type" value="Genomic_DNA"/>
</dbReference>
<organism evidence="1 2">
    <name type="scientific">Dovyalis caffra</name>
    <dbReference type="NCBI Taxonomy" id="77055"/>
    <lineage>
        <taxon>Eukaryota</taxon>
        <taxon>Viridiplantae</taxon>
        <taxon>Streptophyta</taxon>
        <taxon>Embryophyta</taxon>
        <taxon>Tracheophyta</taxon>
        <taxon>Spermatophyta</taxon>
        <taxon>Magnoliopsida</taxon>
        <taxon>eudicotyledons</taxon>
        <taxon>Gunneridae</taxon>
        <taxon>Pentapetalae</taxon>
        <taxon>rosids</taxon>
        <taxon>fabids</taxon>
        <taxon>Malpighiales</taxon>
        <taxon>Salicaceae</taxon>
        <taxon>Flacourtieae</taxon>
        <taxon>Dovyalis</taxon>
    </lineage>
</organism>
<dbReference type="Proteomes" id="UP001314170">
    <property type="component" value="Unassembled WGS sequence"/>
</dbReference>
<reference evidence="1 2" key="1">
    <citation type="submission" date="2024-01" db="EMBL/GenBank/DDBJ databases">
        <authorList>
            <person name="Waweru B."/>
        </authorList>
    </citation>
    <scope>NUCLEOTIDE SEQUENCE [LARGE SCALE GENOMIC DNA]</scope>
</reference>
<dbReference type="AlphaFoldDB" id="A0AAV1RNQ1"/>
<sequence>SVTRQRGPSSLHPLTQQCNPNLQQTVMYAAKQFNSNATYSFILPCQHCHLSTESCSTSILEPR</sequence>